<dbReference type="InterPro" id="IPR041289">
    <property type="entry name" value="Bact_RF_family3"/>
</dbReference>
<sequence length="359" mass="41039">MSLKEKLQKLAVEVNEPSVSISLNTHRTLPENQQDEIVLKNLIKEAENRVIEEFGKRPASSVLEKLENISGKINHRHNLESLHIFLSDNTEEIIRSTWPTRDNTVEIDGKFAIRPLVKDAVRSQEYLILVLAQNGTKLLEAVNDQVIKEIHEEGFPFPENPFYITHSDVRSDGKQVDNQIKEYFNRIDKAVVEIHKKTGLEIVVISTADNYSKLLEVADIPGIYIGHDNKNYSESDEHHVVEQAYEIIKAKQKEGRTQAIEELREAVSHGKVLTDLQEIYRAALDGKGDLLIVNQNYQQPVKLTGERTFEYVEDSKEPGIVDDIVSIISWEVLSKKGRVHFTNQEELLDLGEIVLKTRY</sequence>
<name>A0A0B4D9W0_9FLAO</name>
<dbReference type="STRING" id="363331.RM51_07305"/>
<dbReference type="EMBL" id="JWTA01000005">
    <property type="protein sequence ID" value="KIC63471.1"/>
    <property type="molecule type" value="Genomic_DNA"/>
</dbReference>
<protein>
    <submittedName>
        <fullName evidence="1">Uncharacterized protein</fullName>
    </submittedName>
</protein>
<dbReference type="AlphaFoldDB" id="A0A0B4D9W0"/>
<proteinExistence type="predicted"/>
<organism evidence="1 2">
    <name type="scientific">Chryseobacterium taiwanense</name>
    <dbReference type="NCBI Taxonomy" id="363331"/>
    <lineage>
        <taxon>Bacteria</taxon>
        <taxon>Pseudomonadati</taxon>
        <taxon>Bacteroidota</taxon>
        <taxon>Flavobacteriia</taxon>
        <taxon>Flavobacteriales</taxon>
        <taxon>Weeksellaceae</taxon>
        <taxon>Chryseobacterium group</taxon>
        <taxon>Chryseobacterium</taxon>
    </lineage>
</organism>
<dbReference type="Proteomes" id="UP000031167">
    <property type="component" value="Unassembled WGS sequence"/>
</dbReference>
<gene>
    <name evidence="1" type="ORF">RM51_07305</name>
</gene>
<accession>A0A0B4D9W0</accession>
<comment type="caution">
    <text evidence="1">The sequence shown here is derived from an EMBL/GenBank/DDBJ whole genome shotgun (WGS) entry which is preliminary data.</text>
</comment>
<dbReference type="OrthoDB" id="4393931at2"/>
<reference evidence="1 2" key="1">
    <citation type="submission" date="2014-12" db="EMBL/GenBank/DDBJ databases">
        <title>Genome sequencing of Chryseobacterium taiwanense TPW19.</title>
        <authorList>
            <person name="Tan P.W."/>
            <person name="Chan K.-G."/>
        </authorList>
    </citation>
    <scope>NUCLEOTIDE SEQUENCE [LARGE SCALE GENOMIC DNA]</scope>
    <source>
        <strain evidence="1 2">TPW19</strain>
    </source>
</reference>
<evidence type="ECO:0000313" key="2">
    <source>
        <dbReference type="Proteomes" id="UP000031167"/>
    </source>
</evidence>
<keyword evidence="2" id="KW-1185">Reference proteome</keyword>
<evidence type="ECO:0000313" key="1">
    <source>
        <dbReference type="EMBL" id="KIC63471.1"/>
    </source>
</evidence>
<dbReference type="RefSeq" id="WP_039366944.1">
    <property type="nucleotide sequence ID" value="NZ_JWTA01000005.1"/>
</dbReference>
<dbReference type="Pfam" id="PF18845">
    <property type="entry name" value="baeRF_family3"/>
    <property type="match status" value="1"/>
</dbReference>